<comment type="caution">
    <text evidence="6">The sequence shown here is derived from an EMBL/GenBank/DDBJ whole genome shotgun (WGS) entry which is preliminary data.</text>
</comment>
<dbReference type="PANTHER" id="PTHR11566">
    <property type="entry name" value="DYNAMIN"/>
    <property type="match status" value="1"/>
</dbReference>
<evidence type="ECO:0000259" key="4">
    <source>
        <dbReference type="PROSITE" id="PS51388"/>
    </source>
</evidence>
<dbReference type="InterPro" id="IPR022812">
    <property type="entry name" value="Dynamin"/>
</dbReference>
<dbReference type="GO" id="GO:0048312">
    <property type="term" value="P:intracellular distribution of mitochondria"/>
    <property type="evidence" value="ECO:0007669"/>
    <property type="project" value="TreeGrafter"/>
</dbReference>
<dbReference type="InterPro" id="IPR001401">
    <property type="entry name" value="Dynamin_GTPase"/>
</dbReference>
<gene>
    <name evidence="6" type="ORF">N656DRAFT_701720</name>
</gene>
<dbReference type="GO" id="GO:0005739">
    <property type="term" value="C:mitochondrion"/>
    <property type="evidence" value="ECO:0007669"/>
    <property type="project" value="TreeGrafter"/>
</dbReference>
<accession>A0AAN6YWP2</accession>
<feature type="domain" description="GED" evidence="4">
    <location>
        <begin position="653"/>
        <end position="744"/>
    </location>
</feature>
<dbReference type="GO" id="GO:0016020">
    <property type="term" value="C:membrane"/>
    <property type="evidence" value="ECO:0007669"/>
    <property type="project" value="TreeGrafter"/>
</dbReference>
<name>A0AAN6YWP2_9PEZI</name>
<dbReference type="InterPro" id="IPR045063">
    <property type="entry name" value="Dynamin_N"/>
</dbReference>
<protein>
    <submittedName>
        <fullName evidence="6">Uncharacterized protein</fullName>
    </submittedName>
</protein>
<dbReference type="FunFam" id="3.40.50.300:FF:001425">
    <property type="entry name" value="Dynamin GTPase, putative"/>
    <property type="match status" value="1"/>
</dbReference>
<dbReference type="PROSITE" id="PS51388">
    <property type="entry name" value="GED"/>
    <property type="match status" value="1"/>
</dbReference>
<dbReference type="GO" id="GO:0000266">
    <property type="term" value="P:mitochondrial fission"/>
    <property type="evidence" value="ECO:0007669"/>
    <property type="project" value="TreeGrafter"/>
</dbReference>
<dbReference type="SUPFAM" id="SSF52540">
    <property type="entry name" value="P-loop containing nucleoside triphosphate hydrolases"/>
    <property type="match status" value="1"/>
</dbReference>
<dbReference type="GO" id="GO:0006897">
    <property type="term" value="P:endocytosis"/>
    <property type="evidence" value="ECO:0007669"/>
    <property type="project" value="TreeGrafter"/>
</dbReference>
<sequence length="803" mass="90182">MESLEAPLPPQVALDADSLAQLNNPESKALLDTIDSLREIHVGDIVNLPQIIVVGDQSSGKSSVLEAISRVRFPVDGDLCTRFATELVLRRANETAVQVSIQFADGTPDPAGRGDTSIDPPFLRETFNREALPDIIRDAKARMGIREGSTKRFSRDILRVEISAPDVYPLTLVDLPGIFHSATADQNQADKEIVDQLVASYMSQPKSIILAVVAANNQLANQAVLQVARRHDPSRERTIGVITKPDLAGPGSANERKYLDLAKGLESMHKLTLGWYVLRNPSESERSSGDDARDAIEQRFFESGAWSSVLPANRGVESLRKRLSKVLLDHIRTNLPGLIHDIEANLRTRQEALDRLGSSRSTTEELRSYLLGIAEDFQRLARDAIEGRYSNERFFGGIDEENKKLRAKLRNRNRAFDVVMEVKGASYKIRWENRNAADENPGADDGNGGDDNDDDDDSPEFPAYLQNLIDEYGLPNPEAKCETELSAELQSQASFNLGREFPGEANSELALQLFRKQAKPWKDIAWTHLQQVLKVSQEFVEEAFTHIIGADETTLTAVLRDCVDPFFVEREELLREKLQELLLPYEKGYGMPLEDEFSFRMEEKTLRRLAGRLVGRLGELHPELFQPNARLTRQMLQRAVRDLGQDERDEFATSRVIDMAMSHYEMSLRTFVDNVINLAVESCLVCDIPGILTPRKVDKMTADQLAELAAESDEVQSQRLALQNEVRILREGLRRCQRHRPRELTGESVIWNTGSESLGDSRRWMASRRVRRDSQWLSAADRSGWGSSGISIASKESRELSQG</sequence>
<dbReference type="GeneID" id="89935088"/>
<feature type="compositionally biased region" description="Low complexity" evidence="3">
    <location>
        <begin position="783"/>
        <end position="794"/>
    </location>
</feature>
<dbReference type="Proteomes" id="UP001302812">
    <property type="component" value="Unassembled WGS sequence"/>
</dbReference>
<dbReference type="InterPro" id="IPR027417">
    <property type="entry name" value="P-loop_NTPase"/>
</dbReference>
<dbReference type="PROSITE" id="PS51718">
    <property type="entry name" value="G_DYNAMIN_2"/>
    <property type="match status" value="1"/>
</dbReference>
<feature type="domain" description="Dynamin-type G" evidence="5">
    <location>
        <begin position="45"/>
        <end position="336"/>
    </location>
</feature>
<dbReference type="GO" id="GO:0008017">
    <property type="term" value="F:microtubule binding"/>
    <property type="evidence" value="ECO:0007669"/>
    <property type="project" value="TreeGrafter"/>
</dbReference>
<evidence type="ECO:0000259" key="5">
    <source>
        <dbReference type="PROSITE" id="PS51718"/>
    </source>
</evidence>
<keyword evidence="2" id="KW-0342">GTP-binding</keyword>
<dbReference type="GO" id="GO:0005874">
    <property type="term" value="C:microtubule"/>
    <property type="evidence" value="ECO:0007669"/>
    <property type="project" value="TreeGrafter"/>
</dbReference>
<dbReference type="InterPro" id="IPR020850">
    <property type="entry name" value="GED_dom"/>
</dbReference>
<dbReference type="Pfam" id="PF00350">
    <property type="entry name" value="Dynamin_N"/>
    <property type="match status" value="1"/>
</dbReference>
<feature type="region of interest" description="Disordered" evidence="3">
    <location>
        <begin position="433"/>
        <end position="462"/>
    </location>
</feature>
<evidence type="ECO:0000256" key="2">
    <source>
        <dbReference type="ARBA" id="ARBA00023134"/>
    </source>
</evidence>
<dbReference type="GO" id="GO:0003924">
    <property type="term" value="F:GTPase activity"/>
    <property type="evidence" value="ECO:0007669"/>
    <property type="project" value="InterPro"/>
</dbReference>
<dbReference type="GO" id="GO:0005525">
    <property type="term" value="F:GTP binding"/>
    <property type="evidence" value="ECO:0007669"/>
    <property type="project" value="InterPro"/>
</dbReference>
<evidence type="ECO:0000256" key="3">
    <source>
        <dbReference type="SAM" id="MobiDB-lite"/>
    </source>
</evidence>
<dbReference type="EMBL" id="MU853333">
    <property type="protein sequence ID" value="KAK4116856.1"/>
    <property type="molecule type" value="Genomic_DNA"/>
</dbReference>
<feature type="region of interest" description="Disordered" evidence="3">
    <location>
        <begin position="780"/>
        <end position="803"/>
    </location>
</feature>
<dbReference type="Gene3D" id="3.40.50.300">
    <property type="entry name" value="P-loop containing nucleotide triphosphate hydrolases"/>
    <property type="match status" value="1"/>
</dbReference>
<dbReference type="PANTHER" id="PTHR11566:SF149">
    <property type="entry name" value="GTPASE, PUTATIVE (AFU_ORTHOLOGUE AFUA_6G11890)-RELATED"/>
    <property type="match status" value="1"/>
</dbReference>
<dbReference type="GO" id="GO:0016559">
    <property type="term" value="P:peroxisome fission"/>
    <property type="evidence" value="ECO:0007669"/>
    <property type="project" value="TreeGrafter"/>
</dbReference>
<feature type="compositionally biased region" description="Acidic residues" evidence="3">
    <location>
        <begin position="447"/>
        <end position="459"/>
    </location>
</feature>
<dbReference type="CDD" id="cd08771">
    <property type="entry name" value="DLP_1"/>
    <property type="match status" value="1"/>
</dbReference>
<dbReference type="PRINTS" id="PR00195">
    <property type="entry name" value="DYNAMIN"/>
</dbReference>
<evidence type="ECO:0000313" key="7">
    <source>
        <dbReference type="Proteomes" id="UP001302812"/>
    </source>
</evidence>
<keyword evidence="1" id="KW-0547">Nucleotide-binding</keyword>
<proteinExistence type="predicted"/>
<organism evidence="6 7">
    <name type="scientific">Canariomyces notabilis</name>
    <dbReference type="NCBI Taxonomy" id="2074819"/>
    <lineage>
        <taxon>Eukaryota</taxon>
        <taxon>Fungi</taxon>
        <taxon>Dikarya</taxon>
        <taxon>Ascomycota</taxon>
        <taxon>Pezizomycotina</taxon>
        <taxon>Sordariomycetes</taxon>
        <taxon>Sordariomycetidae</taxon>
        <taxon>Sordariales</taxon>
        <taxon>Chaetomiaceae</taxon>
        <taxon>Canariomyces</taxon>
    </lineage>
</organism>
<dbReference type="InterPro" id="IPR030381">
    <property type="entry name" value="G_DYNAMIN_dom"/>
</dbReference>
<evidence type="ECO:0000313" key="6">
    <source>
        <dbReference type="EMBL" id="KAK4116856.1"/>
    </source>
</evidence>
<reference evidence="6" key="2">
    <citation type="submission" date="2023-05" db="EMBL/GenBank/DDBJ databases">
        <authorList>
            <consortium name="Lawrence Berkeley National Laboratory"/>
            <person name="Steindorff A."/>
            <person name="Hensen N."/>
            <person name="Bonometti L."/>
            <person name="Westerberg I."/>
            <person name="Brannstrom I.O."/>
            <person name="Guillou S."/>
            <person name="Cros-Aarteil S."/>
            <person name="Calhoun S."/>
            <person name="Haridas S."/>
            <person name="Kuo A."/>
            <person name="Mondo S."/>
            <person name="Pangilinan J."/>
            <person name="Riley R."/>
            <person name="Labutti K."/>
            <person name="Andreopoulos B."/>
            <person name="Lipzen A."/>
            <person name="Chen C."/>
            <person name="Yanf M."/>
            <person name="Daum C."/>
            <person name="Ng V."/>
            <person name="Clum A."/>
            <person name="Ohm R."/>
            <person name="Martin F."/>
            <person name="Silar P."/>
            <person name="Natvig D."/>
            <person name="Lalanne C."/>
            <person name="Gautier V."/>
            <person name="Ament-Velasquez S.L."/>
            <person name="Kruys A."/>
            <person name="Hutchinson M.I."/>
            <person name="Powell A.J."/>
            <person name="Barry K."/>
            <person name="Miller A.N."/>
            <person name="Grigoriev I.V."/>
            <person name="Debuchy R."/>
            <person name="Gladieux P."/>
            <person name="Thoren M.H."/>
            <person name="Johannesson H."/>
        </authorList>
    </citation>
    <scope>NUCLEOTIDE SEQUENCE</scope>
    <source>
        <strain evidence="6">CBS 508.74</strain>
    </source>
</reference>
<dbReference type="SMART" id="SM00053">
    <property type="entry name" value="DYNc"/>
    <property type="match status" value="1"/>
</dbReference>
<evidence type="ECO:0000256" key="1">
    <source>
        <dbReference type="ARBA" id="ARBA00022741"/>
    </source>
</evidence>
<keyword evidence="7" id="KW-1185">Reference proteome</keyword>
<dbReference type="AlphaFoldDB" id="A0AAN6YWP2"/>
<reference evidence="6" key="1">
    <citation type="journal article" date="2023" name="Mol. Phylogenet. Evol.">
        <title>Genome-scale phylogeny and comparative genomics of the fungal order Sordariales.</title>
        <authorList>
            <person name="Hensen N."/>
            <person name="Bonometti L."/>
            <person name="Westerberg I."/>
            <person name="Brannstrom I.O."/>
            <person name="Guillou S."/>
            <person name="Cros-Aarteil S."/>
            <person name="Calhoun S."/>
            <person name="Haridas S."/>
            <person name="Kuo A."/>
            <person name="Mondo S."/>
            <person name="Pangilinan J."/>
            <person name="Riley R."/>
            <person name="LaButti K."/>
            <person name="Andreopoulos B."/>
            <person name="Lipzen A."/>
            <person name="Chen C."/>
            <person name="Yan M."/>
            <person name="Daum C."/>
            <person name="Ng V."/>
            <person name="Clum A."/>
            <person name="Steindorff A."/>
            <person name="Ohm R.A."/>
            <person name="Martin F."/>
            <person name="Silar P."/>
            <person name="Natvig D.O."/>
            <person name="Lalanne C."/>
            <person name="Gautier V."/>
            <person name="Ament-Velasquez S.L."/>
            <person name="Kruys A."/>
            <person name="Hutchinson M.I."/>
            <person name="Powell A.J."/>
            <person name="Barry K."/>
            <person name="Miller A.N."/>
            <person name="Grigoriev I.V."/>
            <person name="Debuchy R."/>
            <person name="Gladieux P."/>
            <person name="Hiltunen Thoren M."/>
            <person name="Johannesson H."/>
        </authorList>
    </citation>
    <scope>NUCLEOTIDE SEQUENCE</scope>
    <source>
        <strain evidence="6">CBS 508.74</strain>
    </source>
</reference>
<dbReference type="InterPro" id="IPR000375">
    <property type="entry name" value="Dynamin_stalk"/>
</dbReference>
<dbReference type="RefSeq" id="XP_064674426.1">
    <property type="nucleotide sequence ID" value="XM_064810963.1"/>
</dbReference>
<dbReference type="Pfam" id="PF01031">
    <property type="entry name" value="Dynamin_M"/>
    <property type="match status" value="1"/>
</dbReference>